<feature type="transmembrane region" description="Helical" evidence="1">
    <location>
        <begin position="48"/>
        <end position="66"/>
    </location>
</feature>
<proteinExistence type="predicted"/>
<keyword evidence="1" id="KW-1133">Transmembrane helix</keyword>
<accession>A0A9P5N697</accession>
<sequence>MNNQGRQLCGYHLTVHPYSRSPDTSPDGNDFLMTSKPSYQLRRTPGDVFSLFYGFCWCALPLAFYVHNGKPNYAKHSEEAKVNYLNLDPSMRLALVTRIGARLAFCASAQHLLLFLTQTQRNFD</sequence>
<gene>
    <name evidence="2" type="ORF">DFH94DRAFT_13086</name>
</gene>
<keyword evidence="3" id="KW-1185">Reference proteome</keyword>
<evidence type="ECO:0000313" key="3">
    <source>
        <dbReference type="Proteomes" id="UP000759537"/>
    </source>
</evidence>
<comment type="caution">
    <text evidence="2">The sequence shown here is derived from an EMBL/GenBank/DDBJ whole genome shotgun (WGS) entry which is preliminary data.</text>
</comment>
<evidence type="ECO:0000313" key="2">
    <source>
        <dbReference type="EMBL" id="KAF8487064.1"/>
    </source>
</evidence>
<reference evidence="2" key="1">
    <citation type="submission" date="2019-10" db="EMBL/GenBank/DDBJ databases">
        <authorList>
            <consortium name="DOE Joint Genome Institute"/>
            <person name="Kuo A."/>
            <person name="Miyauchi S."/>
            <person name="Kiss E."/>
            <person name="Drula E."/>
            <person name="Kohler A."/>
            <person name="Sanchez-Garcia M."/>
            <person name="Andreopoulos B."/>
            <person name="Barry K.W."/>
            <person name="Bonito G."/>
            <person name="Buee M."/>
            <person name="Carver A."/>
            <person name="Chen C."/>
            <person name="Cichocki N."/>
            <person name="Clum A."/>
            <person name="Culley D."/>
            <person name="Crous P.W."/>
            <person name="Fauchery L."/>
            <person name="Girlanda M."/>
            <person name="Hayes R."/>
            <person name="Keri Z."/>
            <person name="LaButti K."/>
            <person name="Lipzen A."/>
            <person name="Lombard V."/>
            <person name="Magnuson J."/>
            <person name="Maillard F."/>
            <person name="Morin E."/>
            <person name="Murat C."/>
            <person name="Nolan M."/>
            <person name="Ohm R."/>
            <person name="Pangilinan J."/>
            <person name="Pereira M."/>
            <person name="Perotto S."/>
            <person name="Peter M."/>
            <person name="Riley R."/>
            <person name="Sitrit Y."/>
            <person name="Stielow B."/>
            <person name="Szollosi G."/>
            <person name="Zifcakova L."/>
            <person name="Stursova M."/>
            <person name="Spatafora J.W."/>
            <person name="Tedersoo L."/>
            <person name="Vaario L.-M."/>
            <person name="Yamada A."/>
            <person name="Yan M."/>
            <person name="Wang P."/>
            <person name="Xu J."/>
            <person name="Bruns T."/>
            <person name="Baldrian P."/>
            <person name="Vilgalys R."/>
            <person name="Henrissat B."/>
            <person name="Grigoriev I.V."/>
            <person name="Hibbett D."/>
            <person name="Nagy L.G."/>
            <person name="Martin F.M."/>
        </authorList>
    </citation>
    <scope>NUCLEOTIDE SEQUENCE</scope>
    <source>
        <strain evidence="2">Prilba</strain>
    </source>
</reference>
<dbReference type="AlphaFoldDB" id="A0A9P5N697"/>
<dbReference type="EMBL" id="WHVB01000001">
    <property type="protein sequence ID" value="KAF8487064.1"/>
    <property type="molecule type" value="Genomic_DNA"/>
</dbReference>
<dbReference type="Proteomes" id="UP000759537">
    <property type="component" value="Unassembled WGS sequence"/>
</dbReference>
<reference evidence="2" key="2">
    <citation type="journal article" date="2020" name="Nat. Commun.">
        <title>Large-scale genome sequencing of mycorrhizal fungi provides insights into the early evolution of symbiotic traits.</title>
        <authorList>
            <person name="Miyauchi S."/>
            <person name="Kiss E."/>
            <person name="Kuo A."/>
            <person name="Drula E."/>
            <person name="Kohler A."/>
            <person name="Sanchez-Garcia M."/>
            <person name="Morin E."/>
            <person name="Andreopoulos B."/>
            <person name="Barry K.W."/>
            <person name="Bonito G."/>
            <person name="Buee M."/>
            <person name="Carver A."/>
            <person name="Chen C."/>
            <person name="Cichocki N."/>
            <person name="Clum A."/>
            <person name="Culley D."/>
            <person name="Crous P.W."/>
            <person name="Fauchery L."/>
            <person name="Girlanda M."/>
            <person name="Hayes R.D."/>
            <person name="Keri Z."/>
            <person name="LaButti K."/>
            <person name="Lipzen A."/>
            <person name="Lombard V."/>
            <person name="Magnuson J."/>
            <person name="Maillard F."/>
            <person name="Murat C."/>
            <person name="Nolan M."/>
            <person name="Ohm R.A."/>
            <person name="Pangilinan J."/>
            <person name="Pereira M.F."/>
            <person name="Perotto S."/>
            <person name="Peter M."/>
            <person name="Pfister S."/>
            <person name="Riley R."/>
            <person name="Sitrit Y."/>
            <person name="Stielow J.B."/>
            <person name="Szollosi G."/>
            <person name="Zifcakova L."/>
            <person name="Stursova M."/>
            <person name="Spatafora J.W."/>
            <person name="Tedersoo L."/>
            <person name="Vaario L.M."/>
            <person name="Yamada A."/>
            <person name="Yan M."/>
            <person name="Wang P."/>
            <person name="Xu J."/>
            <person name="Bruns T."/>
            <person name="Baldrian P."/>
            <person name="Vilgalys R."/>
            <person name="Dunand C."/>
            <person name="Henrissat B."/>
            <person name="Grigoriev I.V."/>
            <person name="Hibbett D."/>
            <person name="Nagy L.G."/>
            <person name="Martin F.M."/>
        </authorList>
    </citation>
    <scope>NUCLEOTIDE SEQUENCE</scope>
    <source>
        <strain evidence="2">Prilba</strain>
    </source>
</reference>
<keyword evidence="1" id="KW-0472">Membrane</keyword>
<evidence type="ECO:0000256" key="1">
    <source>
        <dbReference type="SAM" id="Phobius"/>
    </source>
</evidence>
<keyword evidence="1" id="KW-0812">Transmembrane</keyword>
<protein>
    <submittedName>
        <fullName evidence="2">Uncharacterized protein</fullName>
    </submittedName>
</protein>
<organism evidence="2 3">
    <name type="scientific">Russula ochroleuca</name>
    <dbReference type="NCBI Taxonomy" id="152965"/>
    <lineage>
        <taxon>Eukaryota</taxon>
        <taxon>Fungi</taxon>
        <taxon>Dikarya</taxon>
        <taxon>Basidiomycota</taxon>
        <taxon>Agaricomycotina</taxon>
        <taxon>Agaricomycetes</taxon>
        <taxon>Russulales</taxon>
        <taxon>Russulaceae</taxon>
        <taxon>Russula</taxon>
    </lineage>
</organism>
<name>A0A9P5N697_9AGAM</name>